<comment type="caution">
    <text evidence="2">The sequence shown here is derived from an EMBL/GenBank/DDBJ whole genome shotgun (WGS) entry which is preliminary data.</text>
</comment>
<keyword evidence="3" id="KW-1185">Reference proteome</keyword>
<dbReference type="EMBL" id="JACDUU010000014">
    <property type="protein sequence ID" value="MBA2873155.1"/>
    <property type="molecule type" value="Genomic_DNA"/>
</dbReference>
<accession>A0A7V9Z382</accession>
<dbReference type="InterPro" id="IPR036388">
    <property type="entry name" value="WH-like_DNA-bd_sf"/>
</dbReference>
<protein>
    <submittedName>
        <fullName evidence="2">Biotin operon repressor</fullName>
    </submittedName>
</protein>
<evidence type="ECO:0000256" key="1">
    <source>
        <dbReference type="SAM" id="MobiDB-lite"/>
    </source>
</evidence>
<dbReference type="Pfam" id="PF13730">
    <property type="entry name" value="HTH_36"/>
    <property type="match status" value="1"/>
</dbReference>
<gene>
    <name evidence="2" type="ORF">HNQ85_003493</name>
</gene>
<feature type="compositionally biased region" description="Polar residues" evidence="1">
    <location>
        <begin position="174"/>
        <end position="184"/>
    </location>
</feature>
<dbReference type="Proteomes" id="UP000580891">
    <property type="component" value="Unassembled WGS sequence"/>
</dbReference>
<feature type="region of interest" description="Disordered" evidence="1">
    <location>
        <begin position="148"/>
        <end position="185"/>
    </location>
</feature>
<organism evidence="2 3">
    <name type="scientific">[Anoxybacillus] calidus</name>
    <dbReference type="NCBI Taxonomy" id="575178"/>
    <lineage>
        <taxon>Bacteria</taxon>
        <taxon>Bacillati</taxon>
        <taxon>Bacillota</taxon>
        <taxon>Bacilli</taxon>
        <taxon>Bacillales</taxon>
        <taxon>Anoxybacillaceae</taxon>
        <taxon>Paranoxybacillus</taxon>
    </lineage>
</organism>
<dbReference type="Gene3D" id="1.10.10.10">
    <property type="entry name" value="Winged helix-like DNA-binding domain superfamily/Winged helix DNA-binding domain"/>
    <property type="match status" value="1"/>
</dbReference>
<evidence type="ECO:0000313" key="3">
    <source>
        <dbReference type="Proteomes" id="UP000580891"/>
    </source>
</evidence>
<sequence>MYSNEFNKQMTHVEVIWGTPILDEGFTPIPNLIIRYASELMTPKEFQFICVLATFKHDSRDPYPSQETLGKYLGGISERAVRKLVDGLEEKGLLAVGYRYVDGKRKNAVYSLKPLIDRVLELAGESRLPDTKPTEKIYWKTEAKKTTTGTKSSATTGTKSSATTGTKSSARFGTKSSGENNQSKLKMKIKNENYQSIREEVEQCDLPLSIKKVLLHNMERLVGENISIFDISIVYHANKDMFNEYEFAIILDHVLRETTGKIRSIKSRLKKGMETYRRPTSSPNAENLSKALIRTEMLPDWFNMDYSQKEPLTEEENLHDLEQKRQELEERLKKYSP</sequence>
<proteinExistence type="predicted"/>
<dbReference type="AlphaFoldDB" id="A0A7V9Z382"/>
<reference evidence="2 3" key="1">
    <citation type="submission" date="2020-07" db="EMBL/GenBank/DDBJ databases">
        <title>Genomic Encyclopedia of Type Strains, Phase IV (KMG-IV): sequencing the most valuable type-strain genomes for metagenomic binning, comparative biology and taxonomic classification.</title>
        <authorList>
            <person name="Goeker M."/>
        </authorList>
    </citation>
    <scope>NUCLEOTIDE SEQUENCE [LARGE SCALE GENOMIC DNA]</scope>
    <source>
        <strain evidence="2 3">DSM 25220</strain>
    </source>
</reference>
<evidence type="ECO:0000313" key="2">
    <source>
        <dbReference type="EMBL" id="MBA2873155.1"/>
    </source>
</evidence>
<feature type="compositionally biased region" description="Low complexity" evidence="1">
    <location>
        <begin position="148"/>
        <end position="170"/>
    </location>
</feature>
<dbReference type="RefSeq" id="WP_181538882.1">
    <property type="nucleotide sequence ID" value="NZ_JACDUU010000014.1"/>
</dbReference>
<name>A0A7V9Z382_9BACL</name>